<dbReference type="AlphaFoldDB" id="A0A1F6UYY4"/>
<evidence type="ECO:0000313" key="1">
    <source>
        <dbReference type="EMBL" id="OGI62661.1"/>
    </source>
</evidence>
<proteinExistence type="predicted"/>
<evidence type="ECO:0000313" key="2">
    <source>
        <dbReference type="Proteomes" id="UP000179076"/>
    </source>
</evidence>
<dbReference type="GO" id="GO:0016491">
    <property type="term" value="F:oxidoreductase activity"/>
    <property type="evidence" value="ECO:0007669"/>
    <property type="project" value="InterPro"/>
</dbReference>
<accession>A0A1F6UYY4</accession>
<reference evidence="1 2" key="1">
    <citation type="journal article" date="2016" name="Nat. Commun.">
        <title>Thousands of microbial genomes shed light on interconnected biogeochemical processes in an aquifer system.</title>
        <authorList>
            <person name="Anantharaman K."/>
            <person name="Brown C.T."/>
            <person name="Hug L.A."/>
            <person name="Sharon I."/>
            <person name="Castelle C.J."/>
            <person name="Probst A.J."/>
            <person name="Thomas B.C."/>
            <person name="Singh A."/>
            <person name="Wilkins M.J."/>
            <person name="Karaoz U."/>
            <person name="Brodie E.L."/>
            <person name="Williams K.H."/>
            <person name="Hubbard S.S."/>
            <person name="Banfield J.F."/>
        </authorList>
    </citation>
    <scope>NUCLEOTIDE SEQUENCE [LARGE SCALE GENOMIC DNA]</scope>
</reference>
<dbReference type="PANTHER" id="PTHR34598:SF3">
    <property type="entry name" value="OXIDOREDUCTASE AN1597"/>
    <property type="match status" value="1"/>
</dbReference>
<dbReference type="EMBL" id="MFSP01000171">
    <property type="protein sequence ID" value="OGI62661.1"/>
    <property type="molecule type" value="Genomic_DNA"/>
</dbReference>
<dbReference type="InterPro" id="IPR044053">
    <property type="entry name" value="AsaB-like"/>
</dbReference>
<gene>
    <name evidence="1" type="ORF">A2W18_02800</name>
</gene>
<dbReference type="Proteomes" id="UP000179076">
    <property type="component" value="Unassembled WGS sequence"/>
</dbReference>
<evidence type="ECO:0008006" key="3">
    <source>
        <dbReference type="Google" id="ProtNLM"/>
    </source>
</evidence>
<name>A0A1F6UYY4_9PROT</name>
<dbReference type="PANTHER" id="PTHR34598">
    <property type="entry name" value="BLL6449 PROTEIN"/>
    <property type="match status" value="1"/>
</dbReference>
<dbReference type="NCBIfam" id="NF041278">
    <property type="entry name" value="CmcJ_NvfI_EfuI"/>
    <property type="match status" value="1"/>
</dbReference>
<comment type="caution">
    <text evidence="1">The sequence shown here is derived from an EMBL/GenBank/DDBJ whole genome shotgun (WGS) entry which is preliminary data.</text>
</comment>
<organism evidence="1 2">
    <name type="scientific">Candidatus Muproteobacteria bacterium RBG_16_60_9</name>
    <dbReference type="NCBI Taxonomy" id="1817755"/>
    <lineage>
        <taxon>Bacteria</taxon>
        <taxon>Pseudomonadati</taxon>
        <taxon>Pseudomonadota</taxon>
        <taxon>Candidatus Muproteobacteria</taxon>
    </lineage>
</organism>
<sequence>MSPPNTGQRAATVGQVQSTLNYLVPGRAQPITYMYARPSGASIRTGEYRPYTVFIRDGRASNGEFSLDAQGFVLRRHATTVSDFYNDSEVRAQYYAEIEQLVREETGAVRAFMFDHTLRSVAWSERSVREPVRIVHNDYTPASGPQRVRDLLDATEAQRRLAARFAVINVWRPIVDVVRDTPLAICDATSMAQSDFVATEMKYRDRSGETYSVSHNPEHRWSYFSQMTRDEVLLFKCYDSAEDGRARYGAHSAFDFPTPTSAIPTRESVEARLLVFF</sequence>
<protein>
    <recommendedName>
        <fullName evidence="3">Methyltransferase</fullName>
    </recommendedName>
</protein>